<keyword evidence="1" id="KW-0812">Transmembrane</keyword>
<organism evidence="2 3">
    <name type="scientific">Fibrella rubiginis</name>
    <dbReference type="NCBI Taxonomy" id="2817060"/>
    <lineage>
        <taxon>Bacteria</taxon>
        <taxon>Pseudomonadati</taxon>
        <taxon>Bacteroidota</taxon>
        <taxon>Cytophagia</taxon>
        <taxon>Cytophagales</taxon>
        <taxon>Spirosomataceae</taxon>
        <taxon>Fibrella</taxon>
    </lineage>
</organism>
<accession>A0A939GD67</accession>
<proteinExistence type="predicted"/>
<evidence type="ECO:0000256" key="1">
    <source>
        <dbReference type="SAM" id="Phobius"/>
    </source>
</evidence>
<dbReference type="EMBL" id="JAFMYV010000001">
    <property type="protein sequence ID" value="MBO0935069.1"/>
    <property type="molecule type" value="Genomic_DNA"/>
</dbReference>
<dbReference type="RefSeq" id="WP_207362641.1">
    <property type="nucleotide sequence ID" value="NZ_JAFMYV010000001.1"/>
</dbReference>
<feature type="transmembrane region" description="Helical" evidence="1">
    <location>
        <begin position="34"/>
        <end position="54"/>
    </location>
</feature>
<reference evidence="2" key="1">
    <citation type="submission" date="2021-03" db="EMBL/GenBank/DDBJ databases">
        <title>Fibrella sp. HMF5335 genome sequencing and assembly.</title>
        <authorList>
            <person name="Kang H."/>
            <person name="Kim H."/>
            <person name="Bae S."/>
            <person name="Joh K."/>
        </authorList>
    </citation>
    <scope>NUCLEOTIDE SEQUENCE</scope>
    <source>
        <strain evidence="2">HMF5335</strain>
    </source>
</reference>
<keyword evidence="1" id="KW-1133">Transmembrane helix</keyword>
<gene>
    <name evidence="2" type="ORF">J2I47_00780</name>
</gene>
<protein>
    <submittedName>
        <fullName evidence="2">Uncharacterized protein</fullName>
    </submittedName>
</protein>
<keyword evidence="3" id="KW-1185">Reference proteome</keyword>
<keyword evidence="1" id="KW-0472">Membrane</keyword>
<comment type="caution">
    <text evidence="2">The sequence shown here is derived from an EMBL/GenBank/DDBJ whole genome shotgun (WGS) entry which is preliminary data.</text>
</comment>
<dbReference type="AlphaFoldDB" id="A0A939GD67"/>
<dbReference type="Proteomes" id="UP000664034">
    <property type="component" value="Unassembled WGS sequence"/>
</dbReference>
<feature type="transmembrane region" description="Helical" evidence="1">
    <location>
        <begin position="60"/>
        <end position="80"/>
    </location>
</feature>
<evidence type="ECO:0000313" key="2">
    <source>
        <dbReference type="EMBL" id="MBO0935069.1"/>
    </source>
</evidence>
<feature type="transmembrane region" description="Helical" evidence="1">
    <location>
        <begin position="6"/>
        <end position="22"/>
    </location>
</feature>
<evidence type="ECO:0000313" key="3">
    <source>
        <dbReference type="Proteomes" id="UP000664034"/>
    </source>
</evidence>
<sequence>MSAFIIVIFALWFYPPIAYVVISATADQPGTRQLILWTSFILSGLAIAGLITGISTTSSLIDWFMLMSIYGTVSLLIWILRTERGKKGHYLAGIAQLSIFGAGYVFSTAGFTAIGFMVAAHVPNDVRNVGDGLIYKEVPYGNAVSDFRLKRVELTRTSSALPLIEWPIVRKEYDASDELMAPPFGIYYNQQRQQLCLSASHLSDETKRLESWSDTLDLGK</sequence>
<name>A0A939GD67_9BACT</name>
<feature type="transmembrane region" description="Helical" evidence="1">
    <location>
        <begin position="92"/>
        <end position="118"/>
    </location>
</feature>